<sequence>MSNPLIAPAQDTTTWSTGLGLVEDAHQLSDGIRNGSWVDVTLGGVTGSLDARALAVDPLGSLFAWGVGWLIEHIQPLRDALDWLAGKPGEIAAHASTWRNIAAAAAETHQRYAAAVRTQTGDWLGASGDAYRAHAGEQLAAIEGIATVTGAVSYAVEAAGLLVGLVREMVRDLIAQFVATLAVRLPQWLAAEGVTLGLATPVVAGQVATLVSQWTHRIEQVLRALLTSLRTLSGRLNDLSALLTRLKAVLTRLRRSDPMATASGRDGSIPAEDLEIGLFRTGDGIVRNGVRILMTRENVLAVAAKFGIDMKGVRFGLDKIRKGAGPGREFYGVTMPNGDIKLARDAFMSEEQLARTLAHERFHLDELRRGVAFPWKEADRAASEVRAFAYEEQWWQSKKHLLDPEQS</sequence>
<organism evidence="1 2">
    <name type="scientific">Actinoplanes philippinensis</name>
    <dbReference type="NCBI Taxonomy" id="35752"/>
    <lineage>
        <taxon>Bacteria</taxon>
        <taxon>Bacillati</taxon>
        <taxon>Actinomycetota</taxon>
        <taxon>Actinomycetes</taxon>
        <taxon>Micromonosporales</taxon>
        <taxon>Micromonosporaceae</taxon>
        <taxon>Actinoplanes</taxon>
    </lineage>
</organism>
<protein>
    <submittedName>
        <fullName evidence="1">Uncharacterized protein</fullName>
    </submittedName>
</protein>
<dbReference type="EMBL" id="FONV01000002">
    <property type="protein sequence ID" value="SFE62590.1"/>
    <property type="molecule type" value="Genomic_DNA"/>
</dbReference>
<gene>
    <name evidence="1" type="ORF">SAMN05421541_102678</name>
</gene>
<dbReference type="AlphaFoldDB" id="A0A1I2C4R1"/>
<evidence type="ECO:0000313" key="2">
    <source>
        <dbReference type="Proteomes" id="UP000199645"/>
    </source>
</evidence>
<dbReference type="OrthoDB" id="5069709at2"/>
<dbReference type="Proteomes" id="UP000199645">
    <property type="component" value="Unassembled WGS sequence"/>
</dbReference>
<keyword evidence="2" id="KW-1185">Reference proteome</keyword>
<evidence type="ECO:0000313" key="1">
    <source>
        <dbReference type="EMBL" id="SFE62590.1"/>
    </source>
</evidence>
<dbReference type="RefSeq" id="WP_093611097.1">
    <property type="nucleotide sequence ID" value="NZ_BOMT01000021.1"/>
</dbReference>
<reference evidence="1 2" key="1">
    <citation type="submission" date="2016-10" db="EMBL/GenBank/DDBJ databases">
        <authorList>
            <person name="de Groot N.N."/>
        </authorList>
    </citation>
    <scope>NUCLEOTIDE SEQUENCE [LARGE SCALE GENOMIC DNA]</scope>
    <source>
        <strain evidence="1 2">DSM 43019</strain>
    </source>
</reference>
<name>A0A1I2C4R1_9ACTN</name>
<dbReference type="STRING" id="35752.SAMN05421541_102678"/>
<accession>A0A1I2C4R1</accession>
<proteinExistence type="predicted"/>